<dbReference type="GeneID" id="11494272"/>
<keyword evidence="3" id="KW-0805">Transcription regulation</keyword>
<dbReference type="InterPro" id="IPR001487">
    <property type="entry name" value="Bromodomain"/>
</dbReference>
<organism evidence="11 12">
    <name type="scientific">Naumovozyma dairenensis (strain ATCC 10597 / BCRC 20456 / CBS 421 / NBRC 0211 / NRRL Y-12639)</name>
    <name type="common">Saccharomyces dairenensis</name>
    <dbReference type="NCBI Taxonomy" id="1071378"/>
    <lineage>
        <taxon>Eukaryota</taxon>
        <taxon>Fungi</taxon>
        <taxon>Dikarya</taxon>
        <taxon>Ascomycota</taxon>
        <taxon>Saccharomycotina</taxon>
        <taxon>Saccharomycetes</taxon>
        <taxon>Saccharomycetales</taxon>
        <taxon>Saccharomycetaceae</taxon>
        <taxon>Naumovozyma</taxon>
    </lineage>
</organism>
<feature type="compositionally biased region" description="Polar residues" evidence="9">
    <location>
        <begin position="99"/>
        <end position="120"/>
    </location>
</feature>
<feature type="compositionally biased region" description="Low complexity" evidence="9">
    <location>
        <begin position="82"/>
        <end position="98"/>
    </location>
</feature>
<evidence type="ECO:0000256" key="5">
    <source>
        <dbReference type="ARBA" id="ARBA00023163"/>
    </source>
</evidence>
<feature type="compositionally biased region" description="Low complexity" evidence="9">
    <location>
        <begin position="1280"/>
        <end position="1297"/>
    </location>
</feature>
<dbReference type="Proteomes" id="UP000000689">
    <property type="component" value="Chromosome 1"/>
</dbReference>
<evidence type="ECO:0000259" key="10">
    <source>
        <dbReference type="PROSITE" id="PS50014"/>
    </source>
</evidence>
<accession>G0W528</accession>
<dbReference type="InterPro" id="IPR037782">
    <property type="entry name" value="Spt7"/>
</dbReference>
<dbReference type="Pfam" id="PF00439">
    <property type="entry name" value="Bromodomain"/>
    <property type="match status" value="1"/>
</dbReference>
<protein>
    <recommendedName>
        <fullName evidence="7">SAGA complex subunit Spt7</fullName>
    </recommendedName>
</protein>
<feature type="compositionally biased region" description="Acidic residues" evidence="9">
    <location>
        <begin position="215"/>
        <end position="237"/>
    </location>
</feature>
<proteinExistence type="predicted"/>
<keyword evidence="2" id="KW-0597">Phosphoprotein</keyword>
<keyword evidence="5" id="KW-0804">Transcription</keyword>
<dbReference type="CDD" id="cd05510">
    <property type="entry name" value="Bromo_SPT7_like"/>
    <property type="match status" value="1"/>
</dbReference>
<comment type="subcellular location">
    <subcellularLocation>
        <location evidence="1">Nucleus</location>
    </subcellularLocation>
</comment>
<feature type="region of interest" description="Disordered" evidence="9">
    <location>
        <begin position="82"/>
        <end position="120"/>
    </location>
</feature>
<feature type="region of interest" description="Disordered" evidence="9">
    <location>
        <begin position="325"/>
        <end position="379"/>
    </location>
</feature>
<dbReference type="InterPro" id="IPR036427">
    <property type="entry name" value="Bromodomain-like_sf"/>
</dbReference>
<dbReference type="InterPro" id="IPR018359">
    <property type="entry name" value="Bromodomain_CS"/>
</dbReference>
<dbReference type="GO" id="GO:0005634">
    <property type="term" value="C:nucleus"/>
    <property type="evidence" value="ECO:0007669"/>
    <property type="project" value="UniProtKB-SubCell"/>
</dbReference>
<evidence type="ECO:0000256" key="3">
    <source>
        <dbReference type="ARBA" id="ARBA00023015"/>
    </source>
</evidence>
<dbReference type="GO" id="GO:0000747">
    <property type="term" value="P:conjugation with cellular fusion"/>
    <property type="evidence" value="ECO:0007669"/>
    <property type="project" value="EnsemblFungi"/>
</dbReference>
<feature type="region of interest" description="Disordered" evidence="9">
    <location>
        <begin position="194"/>
        <end position="254"/>
    </location>
</feature>
<feature type="compositionally biased region" description="Basic and acidic residues" evidence="9">
    <location>
        <begin position="632"/>
        <end position="648"/>
    </location>
</feature>
<evidence type="ECO:0000256" key="4">
    <source>
        <dbReference type="ARBA" id="ARBA00023117"/>
    </source>
</evidence>
<dbReference type="GO" id="GO:0005198">
    <property type="term" value="F:structural molecule activity"/>
    <property type="evidence" value="ECO:0007669"/>
    <property type="project" value="EnsemblFungi"/>
</dbReference>
<dbReference type="GO" id="GO:0046695">
    <property type="term" value="C:SLIK (SAGA-like) complex"/>
    <property type="evidence" value="ECO:0007669"/>
    <property type="project" value="EnsemblFungi"/>
</dbReference>
<dbReference type="eggNOG" id="KOG1472">
    <property type="taxonomic scope" value="Eukaryota"/>
</dbReference>
<evidence type="ECO:0000256" key="1">
    <source>
        <dbReference type="ARBA" id="ARBA00004123"/>
    </source>
</evidence>
<dbReference type="Gene3D" id="1.10.20.10">
    <property type="entry name" value="Histone, subunit A"/>
    <property type="match status" value="1"/>
</dbReference>
<dbReference type="GO" id="GO:0006325">
    <property type="term" value="P:chromatin organization"/>
    <property type="evidence" value="ECO:0007669"/>
    <property type="project" value="EnsemblFungi"/>
</dbReference>
<feature type="domain" description="Bromo" evidence="10">
    <location>
        <begin position="454"/>
        <end position="524"/>
    </location>
</feature>
<dbReference type="RefSeq" id="XP_003668159.1">
    <property type="nucleotide sequence ID" value="XM_003668111.1"/>
</dbReference>
<dbReference type="EMBL" id="HE580267">
    <property type="protein sequence ID" value="CCD22916.1"/>
    <property type="molecule type" value="Genomic_DNA"/>
</dbReference>
<feature type="region of interest" description="Disordered" evidence="9">
    <location>
        <begin position="558"/>
        <end position="671"/>
    </location>
</feature>
<dbReference type="STRING" id="1071378.G0W528"/>
<evidence type="ECO:0000256" key="6">
    <source>
        <dbReference type="ARBA" id="ARBA00023242"/>
    </source>
</evidence>
<dbReference type="PRINTS" id="PR00503">
    <property type="entry name" value="BROMODOMAIN"/>
</dbReference>
<dbReference type="GO" id="GO:0000124">
    <property type="term" value="C:SAGA complex"/>
    <property type="evidence" value="ECO:0007669"/>
    <property type="project" value="EnsemblFungi"/>
</dbReference>
<feature type="region of interest" description="Disordered" evidence="9">
    <location>
        <begin position="1226"/>
        <end position="1297"/>
    </location>
</feature>
<dbReference type="PROSITE" id="PS00633">
    <property type="entry name" value="BROMODOMAIN_1"/>
    <property type="match status" value="1"/>
</dbReference>
<dbReference type="CDD" id="cd22927">
    <property type="entry name" value="HFD_SPT7"/>
    <property type="match status" value="1"/>
</dbReference>
<dbReference type="Gene3D" id="1.20.920.10">
    <property type="entry name" value="Bromodomain-like"/>
    <property type="match status" value="1"/>
</dbReference>
<dbReference type="GO" id="GO:0046982">
    <property type="term" value="F:protein heterodimerization activity"/>
    <property type="evidence" value="ECO:0007669"/>
    <property type="project" value="InterPro"/>
</dbReference>
<keyword evidence="6" id="KW-0539">Nucleus</keyword>
<dbReference type="PANTHER" id="PTHR47343:SF1">
    <property type="entry name" value="TRANSCRIPTIONAL ACTIVATOR SPT7"/>
    <property type="match status" value="1"/>
</dbReference>
<evidence type="ECO:0000256" key="9">
    <source>
        <dbReference type="SAM" id="MobiDB-lite"/>
    </source>
</evidence>
<evidence type="ECO:0000256" key="2">
    <source>
        <dbReference type="ARBA" id="ARBA00022553"/>
    </source>
</evidence>
<dbReference type="GO" id="GO:0006357">
    <property type="term" value="P:regulation of transcription by RNA polymerase II"/>
    <property type="evidence" value="ECO:0007669"/>
    <property type="project" value="EnsemblFungi"/>
</dbReference>
<evidence type="ECO:0000313" key="11">
    <source>
        <dbReference type="EMBL" id="CCD22916.1"/>
    </source>
</evidence>
<evidence type="ECO:0000256" key="7">
    <source>
        <dbReference type="ARBA" id="ARBA00093633"/>
    </source>
</evidence>
<dbReference type="OMA" id="RHICHKI"/>
<dbReference type="GO" id="GO:0065003">
    <property type="term" value="P:protein-containing complex assembly"/>
    <property type="evidence" value="ECO:0007669"/>
    <property type="project" value="EnsemblFungi"/>
</dbReference>
<dbReference type="HOGENOM" id="CLU_006198_0_1_1"/>
<evidence type="ECO:0000313" key="12">
    <source>
        <dbReference type="Proteomes" id="UP000000689"/>
    </source>
</evidence>
<keyword evidence="12" id="KW-1185">Reference proteome</keyword>
<sequence length="1297" mass="148398">MKLEAKIPVVNYQRTNCSKLLKLTDKLFNDNVFEQYLTPQQLVVLEYILSLSDQEKKAQIWDALMNGNISLNVAISSFVTTPNNNDNENNNETLHTNTSSAAVSTPHTPASNNVSNNNEKLQNDQDELSKLDLEELKQHINGDQFIGNLSLKVRYVLWQCAIDATYDDPQDDDLPFEESRNPLDYVLLDMDSDNEEEKNNTSSQNITDFKRLQKEDEEEEDNYDIDEDEDEDGDEDGDKQLAEQSKGNKNINEDRENGLDVDLKINDNNQLILTLNISKSTLSKLRTSNIERIMNTWNKVYHNFEYDKETMLKRLKLQENDDLLESSKKKRSHEEIEDESNDLNNRGTNSEAITIKNENDGGDVTEKDNQYVDNKRPKQESVSLPVNLGIANLSLKHLLTSIQQNKSKLNISDYELKHLIVDVRKNRSKWTSDERIGQEELYEACEKVVLELRNYTEHSTPFLNKVSKREAPNYHLVIKKSMDLNTVLKKLKTFQYESKQEFVDDIMLIWKNCLTYNSDPSHFLRAHAIAMQKKSLNLIPMIPDITIRNRADVEKEIEGNEKDKDYEEEEEVAGSGRKGLNMGAHMLTKNNTQLPNGTETTMTNETEEETNDEQLPANSHLEKDISSTSSSKVEDKLNNKVDETRKEEDGVEEENENEAEEDEEDEDEDETDTHLYIAEKDDDRDDVELYTWKSSTATVRAEICLKRSEYFKDGKLNIDAGAFLKDSQKMKYFQQLFEEYKEQKRQEAYRQKLEQDSIMKNGFGTVIKQEHEENNMLDQQGQSNGSETKTLFEKGGTEIEMDNTMFLQEYDASNSIPEIGFKGISSEILNKQEDVAVKLLLTSDTRKESSLLANKDHGLTPKLNKNILLIQQIRHICHKISLIRLLQNPSFLQNSKNANANALLNSHQYKFSNIDNSVDLDPISQLPNHDYKTNKNVMWKVLHKNVSKLAMTNGFESSQPAALNMLTEIAGDYLSNLVKTIKIHHETNSLNTIKGSVNLQMSLLENGINRPDDLYTYIEREFHKKTKKLSDLKVKLEKFLKDLLRPSLQELSERNFEDESQSFLTGDFASELTGEDFFGFKELGLEKEFGVLTSSVPLQLLTSQFQTAGDVAKVQDKKIQEEELNGITYSRLTKSQLDNNSCWGTLMPLLKIAYSKSKNYSLKPTKINGNGEEPSNVDTDSGDYVILEDDDMILKTKLGTKVRLPPTGKISAIYRKRPVADAFFLPEDEGKTQEAQVTEDGEPPEEEENMMPSKPDLLQDSLMFGTPVQNGFGIEEEFSNFDNSSNSFSLSLPKLEH</sequence>
<dbReference type="KEGG" id="ndi:NDAI_0A07620"/>
<feature type="compositionally biased region" description="Polar residues" evidence="9">
    <location>
        <begin position="342"/>
        <end position="352"/>
    </location>
</feature>
<keyword evidence="4 8" id="KW-0103">Bromodomain</keyword>
<dbReference type="SMART" id="SM00297">
    <property type="entry name" value="BROMO"/>
    <property type="match status" value="1"/>
</dbReference>
<evidence type="ECO:0000256" key="8">
    <source>
        <dbReference type="PROSITE-ProRule" id="PRU00035"/>
    </source>
</evidence>
<feature type="compositionally biased region" description="Acidic residues" evidence="9">
    <location>
        <begin position="649"/>
        <end position="671"/>
    </location>
</feature>
<dbReference type="PANTHER" id="PTHR47343">
    <property type="entry name" value="TRANSCRIPTIONAL ACTIVATOR SPT7"/>
    <property type="match status" value="1"/>
</dbReference>
<feature type="compositionally biased region" description="Acidic residues" evidence="9">
    <location>
        <begin position="1237"/>
        <end position="1249"/>
    </location>
</feature>
<dbReference type="InterPro" id="IPR009072">
    <property type="entry name" value="Histone-fold"/>
</dbReference>
<reference evidence="11 12" key="1">
    <citation type="journal article" date="2011" name="Proc. Natl. Acad. Sci. U.S.A.">
        <title>Evolutionary erosion of yeast sex chromosomes by mating-type switching accidents.</title>
        <authorList>
            <person name="Gordon J.L."/>
            <person name="Armisen D."/>
            <person name="Proux-Wera E."/>
            <person name="Oheigeartaigh S.S."/>
            <person name="Byrne K.P."/>
            <person name="Wolfe K.H."/>
        </authorList>
    </citation>
    <scope>NUCLEOTIDE SEQUENCE [LARGE SCALE GENOMIC DNA]</scope>
    <source>
        <strain evidence="12">ATCC 10597 / BCRC 20456 / CBS 421 / NBRC 0211 / NRRL Y-12639</strain>
    </source>
</reference>
<gene>
    <name evidence="11" type="primary">NDAI0A07620</name>
    <name evidence="11" type="ordered locus">NDAI_0A07620</name>
</gene>
<dbReference type="PROSITE" id="PS50014">
    <property type="entry name" value="BROMODOMAIN_2"/>
    <property type="match status" value="1"/>
</dbReference>
<feature type="compositionally biased region" description="Basic and acidic residues" evidence="9">
    <location>
        <begin position="364"/>
        <end position="379"/>
    </location>
</feature>
<dbReference type="FunFam" id="1.20.920.10:FF:000032">
    <property type="entry name" value="Transcriptional activator spt7"/>
    <property type="match status" value="1"/>
</dbReference>
<dbReference type="SUPFAM" id="SSF47370">
    <property type="entry name" value="Bromodomain"/>
    <property type="match status" value="1"/>
</dbReference>
<dbReference type="OrthoDB" id="21449at2759"/>
<name>G0W528_NAUDC</name>
<feature type="compositionally biased region" description="Polar residues" evidence="9">
    <location>
        <begin position="588"/>
        <end position="597"/>
    </location>
</feature>